<comment type="caution">
    <text evidence="3">The sequence shown here is derived from an EMBL/GenBank/DDBJ whole genome shotgun (WGS) entry which is preliminary data.</text>
</comment>
<sequence length="290" mass="32703">MRVNPPTRFDLSPSNLAASTAGLPETPSRRRARDDDENLDPALWTPSKKMRTLYAHLGNTSGGSLLLRSPKLKSSDSAILSPVIQHFPSSIPMPNWSLSMPGSSKDSYKTRGQLEAENEELRKQLALAHQNVTVRDQILEEANATMVFQNMGLKKMNEALHEQEEKATTDRARLFKGKAQCLSSDEFYREVQALEEGRRAKEAGKEAKKVARQRRKELREVVEKEWAEMKCKHAEKVEAWEKECEVLTKGGARKKDLPPKPKLGKKPQVPAEEDVDDDEEEEESLDDGNV</sequence>
<evidence type="ECO:0000313" key="4">
    <source>
        <dbReference type="Proteomes" id="UP001215280"/>
    </source>
</evidence>
<feature type="region of interest" description="Disordered" evidence="2">
    <location>
        <begin position="1"/>
        <end position="43"/>
    </location>
</feature>
<keyword evidence="4" id="KW-1185">Reference proteome</keyword>
<reference evidence="3" key="1">
    <citation type="submission" date="2023-03" db="EMBL/GenBank/DDBJ databases">
        <title>Massive genome expansion in bonnet fungi (Mycena s.s.) driven by repeated elements and novel gene families across ecological guilds.</title>
        <authorList>
            <consortium name="Lawrence Berkeley National Laboratory"/>
            <person name="Harder C.B."/>
            <person name="Miyauchi S."/>
            <person name="Viragh M."/>
            <person name="Kuo A."/>
            <person name="Thoen E."/>
            <person name="Andreopoulos B."/>
            <person name="Lu D."/>
            <person name="Skrede I."/>
            <person name="Drula E."/>
            <person name="Henrissat B."/>
            <person name="Morin E."/>
            <person name="Kohler A."/>
            <person name="Barry K."/>
            <person name="LaButti K."/>
            <person name="Morin E."/>
            <person name="Salamov A."/>
            <person name="Lipzen A."/>
            <person name="Mereny Z."/>
            <person name="Hegedus B."/>
            <person name="Baldrian P."/>
            <person name="Stursova M."/>
            <person name="Weitz H."/>
            <person name="Taylor A."/>
            <person name="Grigoriev I.V."/>
            <person name="Nagy L.G."/>
            <person name="Martin F."/>
            <person name="Kauserud H."/>
        </authorList>
    </citation>
    <scope>NUCLEOTIDE SEQUENCE</scope>
    <source>
        <strain evidence="3">CBHHK188m</strain>
    </source>
</reference>
<gene>
    <name evidence="3" type="ORF">DFH07DRAFT_752961</name>
</gene>
<protein>
    <submittedName>
        <fullName evidence="3">Uncharacterized protein</fullName>
    </submittedName>
</protein>
<accession>A0AAD7MXQ7</accession>
<name>A0AAD7MXQ7_9AGAR</name>
<evidence type="ECO:0000256" key="1">
    <source>
        <dbReference type="SAM" id="Coils"/>
    </source>
</evidence>
<organism evidence="3 4">
    <name type="scientific">Mycena maculata</name>
    <dbReference type="NCBI Taxonomy" id="230809"/>
    <lineage>
        <taxon>Eukaryota</taxon>
        <taxon>Fungi</taxon>
        <taxon>Dikarya</taxon>
        <taxon>Basidiomycota</taxon>
        <taxon>Agaricomycotina</taxon>
        <taxon>Agaricomycetes</taxon>
        <taxon>Agaricomycetidae</taxon>
        <taxon>Agaricales</taxon>
        <taxon>Marasmiineae</taxon>
        <taxon>Mycenaceae</taxon>
        <taxon>Mycena</taxon>
    </lineage>
</organism>
<feature type="region of interest" description="Disordered" evidence="2">
    <location>
        <begin position="249"/>
        <end position="290"/>
    </location>
</feature>
<dbReference type="EMBL" id="JARJLG010000142">
    <property type="protein sequence ID" value="KAJ7737613.1"/>
    <property type="molecule type" value="Genomic_DNA"/>
</dbReference>
<feature type="coiled-coil region" evidence="1">
    <location>
        <begin position="111"/>
        <end position="173"/>
    </location>
</feature>
<feature type="compositionally biased region" description="Acidic residues" evidence="2">
    <location>
        <begin position="271"/>
        <end position="290"/>
    </location>
</feature>
<evidence type="ECO:0000313" key="3">
    <source>
        <dbReference type="EMBL" id="KAJ7737613.1"/>
    </source>
</evidence>
<dbReference type="Proteomes" id="UP001215280">
    <property type="component" value="Unassembled WGS sequence"/>
</dbReference>
<dbReference type="AlphaFoldDB" id="A0AAD7MXQ7"/>
<keyword evidence="1" id="KW-0175">Coiled coil</keyword>
<proteinExistence type="predicted"/>
<evidence type="ECO:0000256" key="2">
    <source>
        <dbReference type="SAM" id="MobiDB-lite"/>
    </source>
</evidence>